<dbReference type="GO" id="GO:0004348">
    <property type="term" value="F:glucosylceramidase activity"/>
    <property type="evidence" value="ECO:0007669"/>
    <property type="project" value="InterPro"/>
</dbReference>
<dbReference type="Proteomes" id="UP000033035">
    <property type="component" value="Unassembled WGS sequence"/>
</dbReference>
<evidence type="ECO:0000256" key="3">
    <source>
        <dbReference type="ARBA" id="ARBA00022801"/>
    </source>
</evidence>
<dbReference type="PATRIC" id="fig|1203610.3.peg.1525"/>
<dbReference type="InterPro" id="IPR017853">
    <property type="entry name" value="GH"/>
</dbReference>
<dbReference type="GO" id="GO:0016020">
    <property type="term" value="C:membrane"/>
    <property type="evidence" value="ECO:0007669"/>
    <property type="project" value="GOC"/>
</dbReference>
<keyword evidence="3" id="KW-0378">Hydrolase</keyword>
<dbReference type="AlphaFoldDB" id="A0A0F5JMG3"/>
<accession>A0A0F5JMG3</accession>
<comment type="caution">
    <text evidence="5">The sequence shown here is derived from an EMBL/GenBank/DDBJ whole genome shotgun (WGS) entry which is preliminary data.</text>
</comment>
<sequence>MKTRRNLTLGLFACLFLLGSCTDNEFADQKAGSSIATKAVANTDVVLHWDKEEQNIDGFGVAQAGWADYLYAHRKRDTVLDLMFGKDGLHLNILRGEVYSHYWKKEGDTSFYLDEEIDMPLDDPFFDIDYSADGNEAAEEMAQRKGQLWINQRVKALYDVDKFVYSVWSPPAYMKSNGSDSKGNLKSAYYQEYADYLSAFCDAYGSVGLKPYAISPANEPEYAASWSSCLWLPGTTTLGRFIVNNMGPTFASKQPDVKIIFGENAQWTGILGFIMGSKNYVRDILNLNTRITNYPIIAAGHGYVDPVTKKDPAIEPFTKAESKNVPVWLTEISDPHNSYSTSIEDGLNWAVKFHRYLCEANVSSIIWWAGALPDSGTNEGLIYIAKNRTDYETGKRYETFGNFTRYIPVGSRRISAEYNTDQGYMVSGYKNGNSFTAVAINTNDTEKTLDLLINNTQTTGPIVGHLTDATHKWATLDTIQPVNNTYVVTLPAKSVVTFTGNVE</sequence>
<dbReference type="HOGENOM" id="CLU_541492_0_0_10"/>
<evidence type="ECO:0000256" key="2">
    <source>
        <dbReference type="ARBA" id="ARBA00022729"/>
    </source>
</evidence>
<protein>
    <recommendedName>
        <fullName evidence="4">Endo-beta-1,6-galactanase-like domain-containing protein</fullName>
    </recommendedName>
</protein>
<dbReference type="GO" id="GO:0006665">
    <property type="term" value="P:sphingolipid metabolic process"/>
    <property type="evidence" value="ECO:0007669"/>
    <property type="project" value="InterPro"/>
</dbReference>
<dbReference type="PANTHER" id="PTHR11069:SF38">
    <property type="entry name" value="GLUCURONOXYLANASE XYNC"/>
    <property type="match status" value="1"/>
</dbReference>
<organism evidence="5 6">
    <name type="scientific">Parabacteroides gordonii MS-1 = DSM 23371</name>
    <dbReference type="NCBI Taxonomy" id="1203610"/>
    <lineage>
        <taxon>Bacteria</taxon>
        <taxon>Pseudomonadati</taxon>
        <taxon>Bacteroidota</taxon>
        <taxon>Bacteroidia</taxon>
        <taxon>Bacteroidales</taxon>
        <taxon>Tannerellaceae</taxon>
        <taxon>Parabacteroides</taxon>
    </lineage>
</organism>
<keyword evidence="6" id="KW-1185">Reference proteome</keyword>
<dbReference type="Gene3D" id="2.60.40.1180">
    <property type="entry name" value="Golgi alpha-mannosidase II"/>
    <property type="match status" value="1"/>
</dbReference>
<dbReference type="SUPFAM" id="SSF51011">
    <property type="entry name" value="Glycosyl hydrolase domain"/>
    <property type="match status" value="1"/>
</dbReference>
<gene>
    <name evidence="5" type="ORF">HMPREF1536_01489</name>
</gene>
<comment type="similarity">
    <text evidence="1">Belongs to the glycosyl hydrolase 30 family.</text>
</comment>
<dbReference type="PROSITE" id="PS51257">
    <property type="entry name" value="PROKAR_LIPOPROTEIN"/>
    <property type="match status" value="1"/>
</dbReference>
<keyword evidence="2" id="KW-0732">Signal</keyword>
<evidence type="ECO:0000313" key="6">
    <source>
        <dbReference type="Proteomes" id="UP000033035"/>
    </source>
</evidence>
<dbReference type="EMBL" id="AQHW01000009">
    <property type="protein sequence ID" value="KKB58612.1"/>
    <property type="molecule type" value="Genomic_DNA"/>
</dbReference>
<reference evidence="5 6" key="1">
    <citation type="submission" date="2013-04" db="EMBL/GenBank/DDBJ databases">
        <title>The Genome Sequence of Parabacteroides gordonii DSM 23371.</title>
        <authorList>
            <consortium name="The Broad Institute Genomics Platform"/>
            <person name="Earl A."/>
            <person name="Ward D."/>
            <person name="Feldgarden M."/>
            <person name="Gevers D."/>
            <person name="Martens E."/>
            <person name="Sakamoto M."/>
            <person name="Benno Y."/>
            <person name="Suzuki N."/>
            <person name="Matsunaga N."/>
            <person name="Koshihara K."/>
            <person name="Seki M."/>
            <person name="Komiya H."/>
            <person name="Walker B."/>
            <person name="Young S."/>
            <person name="Zeng Q."/>
            <person name="Gargeya S."/>
            <person name="Fitzgerald M."/>
            <person name="Haas B."/>
            <person name="Abouelleil A."/>
            <person name="Allen A.W."/>
            <person name="Alvarado L."/>
            <person name="Arachchi H.M."/>
            <person name="Berlin A.M."/>
            <person name="Chapman S.B."/>
            <person name="Gainer-Dewar J."/>
            <person name="Goldberg J."/>
            <person name="Griggs A."/>
            <person name="Gujja S."/>
            <person name="Hansen M."/>
            <person name="Howarth C."/>
            <person name="Imamovic A."/>
            <person name="Ireland A."/>
            <person name="Larimer J."/>
            <person name="McCowan C."/>
            <person name="Murphy C."/>
            <person name="Pearson M."/>
            <person name="Poon T.W."/>
            <person name="Priest M."/>
            <person name="Roberts A."/>
            <person name="Saif S."/>
            <person name="Shea T."/>
            <person name="Sisk P."/>
            <person name="Sykes S."/>
            <person name="Wortman J."/>
            <person name="Nusbaum C."/>
            <person name="Birren B."/>
        </authorList>
    </citation>
    <scope>NUCLEOTIDE SEQUENCE [LARGE SCALE GENOMIC DNA]</scope>
    <source>
        <strain evidence="5 6">MS-1</strain>
    </source>
</reference>
<dbReference type="Pfam" id="PF14587">
    <property type="entry name" value="Glyco_hydr_30_2"/>
    <property type="match status" value="1"/>
</dbReference>
<dbReference type="PANTHER" id="PTHR11069">
    <property type="entry name" value="GLUCOSYLCERAMIDASE"/>
    <property type="match status" value="1"/>
</dbReference>
<dbReference type="SUPFAM" id="SSF51445">
    <property type="entry name" value="(Trans)glycosidases"/>
    <property type="match status" value="1"/>
</dbReference>
<evidence type="ECO:0000256" key="1">
    <source>
        <dbReference type="ARBA" id="ARBA00005382"/>
    </source>
</evidence>
<proteinExistence type="inferred from homology"/>
<dbReference type="Gene3D" id="3.20.20.80">
    <property type="entry name" value="Glycosidases"/>
    <property type="match status" value="1"/>
</dbReference>
<evidence type="ECO:0000259" key="4">
    <source>
        <dbReference type="Pfam" id="PF14587"/>
    </source>
</evidence>
<dbReference type="InterPro" id="IPR001139">
    <property type="entry name" value="Glyco_hydro_30"/>
</dbReference>
<dbReference type="InterPro" id="IPR013780">
    <property type="entry name" value="Glyco_hydro_b"/>
</dbReference>
<feature type="domain" description="Endo-beta-1,6-galactanase-like" evidence="4">
    <location>
        <begin position="45"/>
        <end position="371"/>
    </location>
</feature>
<name>A0A0F5JMG3_9BACT</name>
<dbReference type="InterPro" id="IPR039514">
    <property type="entry name" value="6GAL-like"/>
</dbReference>
<evidence type="ECO:0000313" key="5">
    <source>
        <dbReference type="EMBL" id="KKB58612.1"/>
    </source>
</evidence>
<dbReference type="STRING" id="1203610.HMPREF1536_01489"/>
<dbReference type="RefSeq" id="WP_028726386.1">
    <property type="nucleotide sequence ID" value="NZ_AUAE01000009.1"/>
</dbReference>